<dbReference type="Proteomes" id="UP000000662">
    <property type="component" value="Chromosome 2"/>
</dbReference>
<evidence type="ECO:0000313" key="2">
    <source>
        <dbReference type="EMBL" id="ABI90291.1"/>
    </source>
</evidence>
<name>Q0B6D2_BURCM</name>
<feature type="region of interest" description="Disordered" evidence="1">
    <location>
        <begin position="43"/>
        <end position="63"/>
    </location>
</feature>
<proteinExistence type="predicted"/>
<dbReference type="KEGG" id="bam:Bamb_4741"/>
<protein>
    <submittedName>
        <fullName evidence="2">Uncharacterized protein</fullName>
    </submittedName>
</protein>
<dbReference type="EMBL" id="CP000441">
    <property type="protein sequence ID" value="ABI90291.1"/>
    <property type="molecule type" value="Genomic_DNA"/>
</dbReference>
<keyword evidence="3" id="KW-1185">Reference proteome</keyword>
<sequence length="85" mass="9650">MQGSNGCCEWSRRDRERSLSRQCGMRAKRNSRDGRARQLGFAMGGVKKMRPRPRRSHGDTDEVNVDMRGTIAADTAASVRLRVRE</sequence>
<accession>Q0B6D2</accession>
<evidence type="ECO:0000313" key="3">
    <source>
        <dbReference type="Proteomes" id="UP000000662"/>
    </source>
</evidence>
<evidence type="ECO:0000256" key="1">
    <source>
        <dbReference type="SAM" id="MobiDB-lite"/>
    </source>
</evidence>
<reference evidence="2" key="1">
    <citation type="submission" date="2006-08" db="EMBL/GenBank/DDBJ databases">
        <title>Complete sequence of Chromosome 2 of Burkholderia cepacia AMMD.</title>
        <authorList>
            <consortium name="US DOE Joint Genome Institute"/>
            <person name="Copeland A."/>
            <person name="Lucas S."/>
            <person name="Lapidus A."/>
            <person name="Barry K."/>
            <person name="Detter J.C."/>
            <person name="Glavina del Rio T."/>
            <person name="Hammon N."/>
            <person name="Israni S."/>
            <person name="Pitluck S."/>
            <person name="Bruce D."/>
            <person name="Chain P."/>
            <person name="Malfatti S."/>
            <person name="Shin M."/>
            <person name="Vergez L."/>
            <person name="Schmutz J."/>
            <person name="Larimer F."/>
            <person name="Land M."/>
            <person name="Hauser L."/>
            <person name="Kyrpides N."/>
            <person name="Kim E."/>
            <person name="Parke J."/>
            <person name="Coenye T."/>
            <person name="Konstantinidis K."/>
            <person name="Ramette A."/>
            <person name="Tiedje J."/>
            <person name="Richardson P."/>
        </authorList>
    </citation>
    <scope>NUCLEOTIDE SEQUENCE</scope>
    <source>
        <strain evidence="2">AMMD</strain>
    </source>
</reference>
<dbReference type="AlphaFoldDB" id="Q0B6D2"/>
<organism evidence="2 3">
    <name type="scientific">Burkholderia ambifaria (strain ATCC BAA-244 / DSM 16087 / CCUG 44356 / LMG 19182 / AMMD)</name>
    <name type="common">Burkholderia cepacia (strain AMMD)</name>
    <dbReference type="NCBI Taxonomy" id="339670"/>
    <lineage>
        <taxon>Bacteria</taxon>
        <taxon>Pseudomonadati</taxon>
        <taxon>Pseudomonadota</taxon>
        <taxon>Betaproteobacteria</taxon>
        <taxon>Burkholderiales</taxon>
        <taxon>Burkholderiaceae</taxon>
        <taxon>Burkholderia</taxon>
        <taxon>Burkholderia cepacia complex</taxon>
    </lineage>
</organism>
<gene>
    <name evidence="2" type="ordered locus">Bamb_4741</name>
</gene>